<gene>
    <name evidence="1" type="ORF">CTEN210_18453</name>
</gene>
<proteinExistence type="predicted"/>
<dbReference type="Proteomes" id="UP001054902">
    <property type="component" value="Unassembled WGS sequence"/>
</dbReference>
<comment type="caution">
    <text evidence="1">The sequence shown here is derived from an EMBL/GenBank/DDBJ whole genome shotgun (WGS) entry which is preliminary data.</text>
</comment>
<protein>
    <recommendedName>
        <fullName evidence="3">Leucine-rich repeat domain-containing protein</fullName>
    </recommendedName>
</protein>
<name>A0AAD3DCH1_9STRA</name>
<reference evidence="1 2" key="1">
    <citation type="journal article" date="2021" name="Sci. Rep.">
        <title>The genome of the diatom Chaetoceros tenuissimus carries an ancient integrated fragment of an extant virus.</title>
        <authorList>
            <person name="Hongo Y."/>
            <person name="Kimura K."/>
            <person name="Takaki Y."/>
            <person name="Yoshida Y."/>
            <person name="Baba S."/>
            <person name="Kobayashi G."/>
            <person name="Nagasaki K."/>
            <person name="Hano T."/>
            <person name="Tomaru Y."/>
        </authorList>
    </citation>
    <scope>NUCLEOTIDE SEQUENCE [LARGE SCALE GENOMIC DNA]</scope>
    <source>
        <strain evidence="1 2">NIES-3715</strain>
    </source>
</reference>
<dbReference type="EMBL" id="BLLK01000075">
    <property type="protein sequence ID" value="GFH61977.1"/>
    <property type="molecule type" value="Genomic_DNA"/>
</dbReference>
<sequence length="191" mass="21884">MADTVERIESYALCVCKSLEFVKLSRNLEYIGEDAFGECESLTSIFIPLSCREILRDAFWNCKKLLIFHVPQHTELGRGVISHTALLKASPFSDRIPEYSPENQNISNEIHQWIKNINANQEFALHRACSAYDPLFDIIYQIVKRQGLRSLSKANDIGITPLQYLEANPYAEIKELKIANRYILDMMGEIA</sequence>
<organism evidence="1 2">
    <name type="scientific">Chaetoceros tenuissimus</name>
    <dbReference type="NCBI Taxonomy" id="426638"/>
    <lineage>
        <taxon>Eukaryota</taxon>
        <taxon>Sar</taxon>
        <taxon>Stramenopiles</taxon>
        <taxon>Ochrophyta</taxon>
        <taxon>Bacillariophyta</taxon>
        <taxon>Coscinodiscophyceae</taxon>
        <taxon>Chaetocerotophycidae</taxon>
        <taxon>Chaetocerotales</taxon>
        <taxon>Chaetocerotaceae</taxon>
        <taxon>Chaetoceros</taxon>
    </lineage>
</organism>
<evidence type="ECO:0000313" key="1">
    <source>
        <dbReference type="EMBL" id="GFH61977.1"/>
    </source>
</evidence>
<evidence type="ECO:0000313" key="2">
    <source>
        <dbReference type="Proteomes" id="UP001054902"/>
    </source>
</evidence>
<dbReference type="SUPFAM" id="SSF52058">
    <property type="entry name" value="L domain-like"/>
    <property type="match status" value="1"/>
</dbReference>
<dbReference type="AlphaFoldDB" id="A0AAD3DCH1"/>
<evidence type="ECO:0008006" key="3">
    <source>
        <dbReference type="Google" id="ProtNLM"/>
    </source>
</evidence>
<keyword evidence="2" id="KW-1185">Reference proteome</keyword>
<dbReference type="InterPro" id="IPR026906">
    <property type="entry name" value="LRR_5"/>
</dbReference>
<accession>A0AAD3DCH1</accession>
<dbReference type="Pfam" id="PF13306">
    <property type="entry name" value="LRR_5"/>
    <property type="match status" value="1"/>
</dbReference>
<dbReference type="Gene3D" id="3.80.10.10">
    <property type="entry name" value="Ribonuclease Inhibitor"/>
    <property type="match status" value="1"/>
</dbReference>
<dbReference type="InterPro" id="IPR032675">
    <property type="entry name" value="LRR_dom_sf"/>
</dbReference>